<name>K9XSU4_STAC7</name>
<dbReference type="Proteomes" id="UP000010473">
    <property type="component" value="Chromosome"/>
</dbReference>
<dbReference type="PANTHER" id="PTHR33713">
    <property type="entry name" value="ANTITOXIN YAFN-RELATED"/>
    <property type="match status" value="1"/>
</dbReference>
<reference evidence="4" key="1">
    <citation type="journal article" date="2013" name="Proc. Natl. Acad. Sci. U.S.A.">
        <title>Improving the coverage of the cyanobacterial phylum using diversity-driven genome sequencing.</title>
        <authorList>
            <person name="Shih P.M."/>
            <person name="Wu D."/>
            <person name="Latifi A."/>
            <person name="Axen S.D."/>
            <person name="Fewer D.P."/>
            <person name="Talla E."/>
            <person name="Calteau A."/>
            <person name="Cai F."/>
            <person name="Tandeau de Marsac N."/>
            <person name="Rippka R."/>
            <person name="Herdman M."/>
            <person name="Sivonen K."/>
            <person name="Coursin T."/>
            <person name="Laurent T."/>
            <person name="Goodwin L."/>
            <person name="Nolan M."/>
            <person name="Davenport K.W."/>
            <person name="Han C.S."/>
            <person name="Rubin E.M."/>
            <person name="Eisen J.A."/>
            <person name="Woyke T."/>
            <person name="Gugger M."/>
            <person name="Kerfeld C.A."/>
        </authorList>
    </citation>
    <scope>NUCLEOTIDE SEQUENCE [LARGE SCALE GENOMIC DNA]</scope>
    <source>
        <strain evidence="4">ATCC 29371 / PCC 7437</strain>
    </source>
</reference>
<dbReference type="PANTHER" id="PTHR33713:SF6">
    <property type="entry name" value="ANTITOXIN YEFM"/>
    <property type="match status" value="1"/>
</dbReference>
<dbReference type="STRING" id="111780.Sta7437_2125"/>
<dbReference type="InterPro" id="IPR051405">
    <property type="entry name" value="phD/YefM_antitoxin"/>
</dbReference>
<dbReference type="NCBIfam" id="TIGR01552">
    <property type="entry name" value="phd_fam"/>
    <property type="match status" value="1"/>
</dbReference>
<evidence type="ECO:0000256" key="2">
    <source>
        <dbReference type="RuleBase" id="RU362080"/>
    </source>
</evidence>
<organism evidence="3 4">
    <name type="scientific">Stanieria cyanosphaera (strain ATCC 29371 / PCC 7437)</name>
    <dbReference type="NCBI Taxonomy" id="111780"/>
    <lineage>
        <taxon>Bacteria</taxon>
        <taxon>Bacillati</taxon>
        <taxon>Cyanobacteriota</taxon>
        <taxon>Cyanophyceae</taxon>
        <taxon>Pleurocapsales</taxon>
        <taxon>Dermocarpellaceae</taxon>
        <taxon>Stanieria</taxon>
    </lineage>
</organism>
<comment type="similarity">
    <text evidence="1 2">Belongs to the phD/YefM antitoxin family.</text>
</comment>
<dbReference type="SUPFAM" id="SSF143120">
    <property type="entry name" value="YefM-like"/>
    <property type="match status" value="1"/>
</dbReference>
<dbReference type="eggNOG" id="COG2161">
    <property type="taxonomic scope" value="Bacteria"/>
</dbReference>
<dbReference type="Pfam" id="PF02604">
    <property type="entry name" value="PhdYeFM_antitox"/>
    <property type="match status" value="1"/>
</dbReference>
<evidence type="ECO:0000313" key="3">
    <source>
        <dbReference type="EMBL" id="AFZ35675.1"/>
    </source>
</evidence>
<dbReference type="EMBL" id="CP003653">
    <property type="protein sequence ID" value="AFZ35675.1"/>
    <property type="molecule type" value="Genomic_DNA"/>
</dbReference>
<evidence type="ECO:0000256" key="1">
    <source>
        <dbReference type="ARBA" id="ARBA00009981"/>
    </source>
</evidence>
<dbReference type="InterPro" id="IPR006442">
    <property type="entry name" value="Antitoxin_Phd/YefM"/>
</dbReference>
<dbReference type="HOGENOM" id="CLU_155837_3_0_3"/>
<evidence type="ECO:0000313" key="4">
    <source>
        <dbReference type="Proteomes" id="UP000010473"/>
    </source>
</evidence>
<proteinExistence type="inferred from homology"/>
<dbReference type="RefSeq" id="WP_015193343.1">
    <property type="nucleotide sequence ID" value="NC_019748.1"/>
</dbReference>
<dbReference type="AlphaFoldDB" id="K9XSU4"/>
<comment type="function">
    <text evidence="2">Antitoxin component of a type II toxin-antitoxin (TA) system.</text>
</comment>
<dbReference type="Gene3D" id="1.10.1220.170">
    <property type="match status" value="1"/>
</dbReference>
<dbReference type="KEGG" id="scs:Sta7437_2125"/>
<gene>
    <name evidence="3" type="ordered locus">Sta7437_2125</name>
</gene>
<sequence>MFSIQTTYTNARQNLAKLLDRVANDNTIALITRKGHPDMAIIRADELSSILETLHLLRSPANAQKLNQALERSLARDSEPVIASESIVDLCQELGIAREQK</sequence>
<keyword evidence="4" id="KW-1185">Reference proteome</keyword>
<dbReference type="InterPro" id="IPR036165">
    <property type="entry name" value="YefM-like_sf"/>
</dbReference>
<dbReference type="Gene3D" id="3.40.1620.10">
    <property type="entry name" value="YefM-like domain"/>
    <property type="match status" value="1"/>
</dbReference>
<dbReference type="OrthoDB" id="9802003at2"/>
<accession>K9XSU4</accession>
<protein>
    <recommendedName>
        <fullName evidence="2">Antitoxin</fullName>
    </recommendedName>
</protein>